<keyword evidence="2" id="KW-1185">Reference proteome</keyword>
<reference evidence="2" key="1">
    <citation type="submission" date="2023-07" db="EMBL/GenBank/DDBJ databases">
        <title>30 novel species of actinomycetes from the DSMZ collection.</title>
        <authorList>
            <person name="Nouioui I."/>
        </authorList>
    </citation>
    <scope>NUCLEOTIDE SEQUENCE [LARGE SCALE GENOMIC DNA]</scope>
    <source>
        <strain evidence="2">DSM 44399</strain>
    </source>
</reference>
<evidence type="ECO:0000313" key="2">
    <source>
        <dbReference type="Proteomes" id="UP001183176"/>
    </source>
</evidence>
<comment type="caution">
    <text evidence="1">The sequence shown here is derived from an EMBL/GenBank/DDBJ whole genome shotgun (WGS) entry which is preliminary data.</text>
</comment>
<gene>
    <name evidence="1" type="ORF">RM423_20010</name>
</gene>
<organism evidence="1 2">
    <name type="scientific">Jatrophihabitans lederbergiae</name>
    <dbReference type="NCBI Taxonomy" id="3075547"/>
    <lineage>
        <taxon>Bacteria</taxon>
        <taxon>Bacillati</taxon>
        <taxon>Actinomycetota</taxon>
        <taxon>Actinomycetes</taxon>
        <taxon>Jatrophihabitantales</taxon>
        <taxon>Jatrophihabitantaceae</taxon>
        <taxon>Jatrophihabitans</taxon>
    </lineage>
</organism>
<proteinExistence type="predicted"/>
<sequence>MGRRARGRFRLLPSDDVDSTVGFATWLARSAGESDPARTLGAGRVHSTYRWIVEDDQVLGAIALRHELTESLLRTRGSCRLWRQALGARSGADVLMTMLMRGSILSAFGRH</sequence>
<name>A0ABU2JFG0_9ACTN</name>
<accession>A0ABU2JFG0</accession>
<evidence type="ECO:0000313" key="1">
    <source>
        <dbReference type="EMBL" id="MDT0263662.1"/>
    </source>
</evidence>
<protein>
    <recommendedName>
        <fullName evidence="3">GNAT family N-acetyltransferase</fullName>
    </recommendedName>
</protein>
<evidence type="ECO:0008006" key="3">
    <source>
        <dbReference type="Google" id="ProtNLM"/>
    </source>
</evidence>
<dbReference type="Proteomes" id="UP001183176">
    <property type="component" value="Unassembled WGS sequence"/>
</dbReference>
<dbReference type="RefSeq" id="WP_311424808.1">
    <property type="nucleotide sequence ID" value="NZ_JAVREH010000047.1"/>
</dbReference>
<dbReference type="EMBL" id="JAVREH010000047">
    <property type="protein sequence ID" value="MDT0263662.1"/>
    <property type="molecule type" value="Genomic_DNA"/>
</dbReference>